<dbReference type="CDD" id="cd06142">
    <property type="entry name" value="RNaseD_exo"/>
    <property type="match status" value="1"/>
</dbReference>
<comment type="caution">
    <text evidence="2">The sequence shown here is derived from an EMBL/GenBank/DDBJ whole genome shotgun (WGS) entry which is preliminary data.</text>
</comment>
<organism evidence="2 3">
    <name type="scientific">Moraxella bovoculi 237</name>
    <dbReference type="NCBI Taxonomy" id="743974"/>
    <lineage>
        <taxon>Bacteria</taxon>
        <taxon>Pseudomonadati</taxon>
        <taxon>Pseudomonadota</taxon>
        <taxon>Gammaproteobacteria</taxon>
        <taxon>Moraxellales</taxon>
        <taxon>Moraxellaceae</taxon>
        <taxon>Moraxella</taxon>
    </lineage>
</organism>
<evidence type="ECO:0000313" key="2">
    <source>
        <dbReference type="EMBL" id="KDN25996.1"/>
    </source>
</evidence>
<dbReference type="GO" id="GO:0006139">
    <property type="term" value="P:nucleobase-containing compound metabolic process"/>
    <property type="evidence" value="ECO:0007669"/>
    <property type="project" value="InterPro"/>
</dbReference>
<dbReference type="PROSITE" id="PS50967">
    <property type="entry name" value="HRDC"/>
    <property type="match status" value="1"/>
</dbReference>
<evidence type="ECO:0000259" key="1">
    <source>
        <dbReference type="PROSITE" id="PS50967"/>
    </source>
</evidence>
<gene>
    <name evidence="2" type="ORF">MBO_02365</name>
</gene>
<dbReference type="InterPro" id="IPR010997">
    <property type="entry name" value="HRDC-like_sf"/>
</dbReference>
<dbReference type="InterPro" id="IPR002121">
    <property type="entry name" value="HRDC_dom"/>
</dbReference>
<dbReference type="OrthoDB" id="9800549at2"/>
<dbReference type="GO" id="GO:0008408">
    <property type="term" value="F:3'-5' exonuclease activity"/>
    <property type="evidence" value="ECO:0007669"/>
    <property type="project" value="InterPro"/>
</dbReference>
<reference evidence="2 3" key="1">
    <citation type="journal article" date="2014" name="Genome Announc.">
        <title>Draft Genome Sequence of Moraxella bovoculi Strain 237T (ATCC BAA-1259T) Isolated from a Calf with Infectious Bovine Keratoconjunctivitis.</title>
        <authorList>
            <person name="Calcutt M.J."/>
            <person name="Foecking M.F."/>
            <person name="Martin N.T."/>
            <person name="Mhlanga-Mutangadura T."/>
            <person name="Reilly T.J."/>
        </authorList>
    </citation>
    <scope>NUCLEOTIDE SEQUENCE [LARGE SCALE GENOMIC DNA]</scope>
    <source>
        <strain evidence="2 3">237</strain>
    </source>
</reference>
<dbReference type="InterPro" id="IPR002562">
    <property type="entry name" value="3'-5'_exonuclease_dom"/>
</dbReference>
<dbReference type="Gene3D" id="1.10.150.80">
    <property type="entry name" value="HRDC domain"/>
    <property type="match status" value="2"/>
</dbReference>
<dbReference type="EMBL" id="AOMT01000005">
    <property type="protein sequence ID" value="KDN25996.1"/>
    <property type="molecule type" value="Genomic_DNA"/>
</dbReference>
<sequence>MTTTLTDDERFGFFRANDVDFDALDDLPTVWVRTEDELYELIDEIDSVDVVALDTEFIKRTTYYPILALAQVNTGRAIYLVDAPRLDLTEFWQALIEVPTMVWYACGEDLGIFYLLAKNAPLTNIFDVQIGVAYLTGKLQAGYSQAVSEILGIELDKGESQSDWLVRPLSPTQEMYAANDVRYLLALYQAVQNKLAQNQVLDYVIEDSNLYAKELHHTTNISDEVLYLDFTAPEYNRLQIGALKQLVMWREALARATNEPRTFIINKQAMREIIETLPDSIKLLARTTINRGSLRKYGDEIIRIIRMVKAQSVDSLPPLPPPVYKSKEKTFKKALDKAAHDHSHAINVPENLLLRGRWIHELLLMTAYDHSIDQLPDGLKGYRRAWVVDVLLPLLNEYKSQIIAGLEASKP</sequence>
<dbReference type="Pfam" id="PF01612">
    <property type="entry name" value="DNA_pol_A_exo1"/>
    <property type="match status" value="1"/>
</dbReference>
<dbReference type="PANTHER" id="PTHR47649:SF1">
    <property type="entry name" value="RIBONUCLEASE D"/>
    <property type="match status" value="1"/>
</dbReference>
<dbReference type="PANTHER" id="PTHR47649">
    <property type="entry name" value="RIBONUCLEASE D"/>
    <property type="match status" value="1"/>
</dbReference>
<protein>
    <submittedName>
        <fullName evidence="2">3'-5' exonuclease</fullName>
    </submittedName>
</protein>
<dbReference type="SMART" id="SM00474">
    <property type="entry name" value="35EXOc"/>
    <property type="match status" value="1"/>
</dbReference>
<dbReference type="AlphaFoldDB" id="A0A066UEY9"/>
<dbReference type="Pfam" id="PF00570">
    <property type="entry name" value="HRDC"/>
    <property type="match status" value="1"/>
</dbReference>
<dbReference type="eggNOG" id="COG0349">
    <property type="taxonomic scope" value="Bacteria"/>
</dbReference>
<accession>A0A066UEY9</accession>
<keyword evidence="2" id="KW-0269">Exonuclease</keyword>
<dbReference type="InterPro" id="IPR051086">
    <property type="entry name" value="RNase_D-like"/>
</dbReference>
<dbReference type="Proteomes" id="UP000035860">
    <property type="component" value="Unassembled WGS sequence"/>
</dbReference>
<keyword evidence="2" id="KW-0540">Nuclease</keyword>
<dbReference type="SUPFAM" id="SSF53098">
    <property type="entry name" value="Ribonuclease H-like"/>
    <property type="match status" value="1"/>
</dbReference>
<dbReference type="SUPFAM" id="SSF47819">
    <property type="entry name" value="HRDC-like"/>
    <property type="match status" value="2"/>
</dbReference>
<dbReference type="InterPro" id="IPR044876">
    <property type="entry name" value="HRDC_dom_sf"/>
</dbReference>
<proteinExistence type="predicted"/>
<keyword evidence="3" id="KW-1185">Reference proteome</keyword>
<dbReference type="RefSeq" id="WP_080702149.1">
    <property type="nucleotide sequence ID" value="NZ_AOMT01000005.1"/>
</dbReference>
<evidence type="ECO:0000313" key="3">
    <source>
        <dbReference type="Proteomes" id="UP000035860"/>
    </source>
</evidence>
<keyword evidence="2" id="KW-0378">Hydrolase</keyword>
<dbReference type="InterPro" id="IPR012337">
    <property type="entry name" value="RNaseH-like_sf"/>
</dbReference>
<dbReference type="Gene3D" id="3.30.420.10">
    <property type="entry name" value="Ribonuclease H-like superfamily/Ribonuclease H"/>
    <property type="match status" value="1"/>
</dbReference>
<dbReference type="GO" id="GO:0003676">
    <property type="term" value="F:nucleic acid binding"/>
    <property type="evidence" value="ECO:0007669"/>
    <property type="project" value="InterPro"/>
</dbReference>
<name>A0A066UEY9_9GAMM</name>
<dbReference type="InterPro" id="IPR036397">
    <property type="entry name" value="RNaseH_sf"/>
</dbReference>
<feature type="domain" description="HRDC" evidence="1">
    <location>
        <begin position="236"/>
        <end position="315"/>
    </location>
</feature>
<dbReference type="GO" id="GO:0000166">
    <property type="term" value="F:nucleotide binding"/>
    <property type="evidence" value="ECO:0007669"/>
    <property type="project" value="InterPro"/>
</dbReference>